<dbReference type="PROSITE" id="PS51257">
    <property type="entry name" value="PROKAR_LIPOPROTEIN"/>
    <property type="match status" value="1"/>
</dbReference>
<evidence type="ECO:0008006" key="3">
    <source>
        <dbReference type="Google" id="ProtNLM"/>
    </source>
</evidence>
<comment type="caution">
    <text evidence="1">The sequence shown here is derived from an EMBL/GenBank/DDBJ whole genome shotgun (WGS) entry which is preliminary data.</text>
</comment>
<proteinExistence type="predicted"/>
<dbReference type="RefSeq" id="WP_100711320.1">
    <property type="nucleotide sequence ID" value="NZ_NPDR01000008.1"/>
</dbReference>
<gene>
    <name evidence="1" type="ORF">CH362_15920</name>
</gene>
<accession>A0A2M9Y980</accession>
<dbReference type="OrthoDB" id="340142at2"/>
<dbReference type="Proteomes" id="UP000231926">
    <property type="component" value="Unassembled WGS sequence"/>
</dbReference>
<dbReference type="EMBL" id="NPDR01000008">
    <property type="protein sequence ID" value="PJZ48009.1"/>
    <property type="molecule type" value="Genomic_DNA"/>
</dbReference>
<protein>
    <recommendedName>
        <fullName evidence="3">Lipoprotein</fullName>
    </recommendedName>
</protein>
<evidence type="ECO:0000313" key="1">
    <source>
        <dbReference type="EMBL" id="PJZ48009.1"/>
    </source>
</evidence>
<reference evidence="1 2" key="1">
    <citation type="submission" date="2017-07" db="EMBL/GenBank/DDBJ databases">
        <title>Leptospira spp. isolated from tropical soils.</title>
        <authorList>
            <person name="Thibeaux R."/>
            <person name="Iraola G."/>
            <person name="Ferres I."/>
            <person name="Bierque E."/>
            <person name="Girault D."/>
            <person name="Soupe-Gilbert M.-E."/>
            <person name="Picardeau M."/>
            <person name="Goarant C."/>
        </authorList>
    </citation>
    <scope>NUCLEOTIDE SEQUENCE [LARGE SCALE GENOMIC DNA]</scope>
    <source>
        <strain evidence="1 2">FH4-C-A2</strain>
    </source>
</reference>
<sequence length="1447" mass="157609">MYDLIVRIVVRKFILASVAFTFAGCLSDLGFGNGNVDLTKATWLVAEKVPLIRDKGGLPGLPTPPIVPIDNLFSLPPGTKVSVKALGGAIDPTGTNILNDFDGDGIQNANETTTNVWVADYPMIDTIIAPPVTMKIAIELNSSQQADEIISEIGSQDFASTRNEGSEKIHQNELNLKTVQFQDTYSDSISLNSASSFSESMGAKWQGTGANYGTSSSKNWGVTASTSKTLTKWADKPFVNNLDREAWSVKANSSSDKAMKYRRDKAAKVSTTSKVNPNAGYVRAALYIENQTVNMPVKIKNILCSLMFETGEGDLIPIQSFRLLNSDFSPFEVSVYGGTKFGPYVIELSTLNTAEVEKAIASGYTPKIYIVDYEMTHVPDSNYRSSLLNFTGDNLKIVEENSKARTALVKIFGPGFREMYRVAAFDAGVADVDLCNTTSVSTNLSPGITLRNALKRIECSGLEITYENVAVDMQEVAPKLNSSRIFASSIKSIGGIKNTVPCEPGDLEYTGSDGVKRKACIQKPISAWTEEEKNNAGFWVVFSKGKYYNFTEYVLFGSNKETAIFDPASPRPASVLKGIDSMIWAGDTIEIVYISMRDYGAKLRDFGTNPLVTNLPFKLNTAWDLASLGDHTYYPNTNSVYLGAVGFGEQIELTIKLDKTQYLNPSFGVPSSTSPLQYFTDFSYNRITSSLLFERTEMADFEISMGFGAQRTDWMHIEKDLGSSDPYKLQSCGVTFSHATQTLKLCVKLPTQHDVLDVETSVVELYIRPALNNAYRRTVWPLAYSKVGKMRGTLADAIVGANNSLTIRVMKPYGLIEKNDVLQIGNNPQTFSVVNFSTTPDTDGGVSIQLDQPVTFSADKTTTVITQSGLTQADVKITQDTGFIAKWNLETTNPTSYTTAQNLPFRANSSVSCTTEAKHPLGCLGFYPDFNAINWMGNYNQGVALWSSWADGGDFDGFLSNGLFGLATSNSLVYRLEAGASDYIVGEHTGSNPLSNPQTVTYNDYTLVIWKKDGDIWGRMYTTSTQQPLAAQFDMNSASMNIGTNGKFVAKVNENGKVILVWENGNDIFVNFWNMTTATPTKIGTDSKVVTRPYEVGGLFIDAAIGTSRAVVVYNQSYVTQVLDYIAIWTRHDAVARVYDATTGNPVAATFIYAYREDAAGRGKMVVAASATGNYALLSGYATFDAYGVAYHQAYNLSTPANVGSLNTVNDVGGYTNSIRSVAYSVGGTNPYAMTLWRTNSGFLNGAGVNLTTGALVKPAFRVDPNTVTNSWNVSANQNQGLVLYSTIADNAMRMKVLSLSDGQLAYNTSLVLNSNSSATGRNAGSAVLNGKNALATWEHVEGAKSTIRGRVAILDDSTVDKFFLKGSGEFFLSTLNQGAQTGAVVSTLQNSNFAMAFWLSQDALQPRIRGFNVNLLNPGTLQYGLNNFFVSPLIERDYTIISKIKF</sequence>
<keyword evidence="2" id="KW-1185">Reference proteome</keyword>
<name>A0A2M9Y980_9LEPT</name>
<dbReference type="NCBIfam" id="NF038383">
    <property type="entry name" value="lipo_LIC12048"/>
    <property type="match status" value="1"/>
</dbReference>
<evidence type="ECO:0000313" key="2">
    <source>
        <dbReference type="Proteomes" id="UP000231926"/>
    </source>
</evidence>
<organism evidence="1 2">
    <name type="scientific">Leptospira saintgironsiae</name>
    <dbReference type="NCBI Taxonomy" id="2023183"/>
    <lineage>
        <taxon>Bacteria</taxon>
        <taxon>Pseudomonadati</taxon>
        <taxon>Spirochaetota</taxon>
        <taxon>Spirochaetia</taxon>
        <taxon>Leptospirales</taxon>
        <taxon>Leptospiraceae</taxon>
        <taxon>Leptospira</taxon>
    </lineage>
</organism>